<evidence type="ECO:0000256" key="12">
    <source>
        <dbReference type="ARBA" id="ARBA00022695"/>
    </source>
</evidence>
<keyword evidence="9" id="KW-0444">Lipid biosynthesis</keyword>
<keyword evidence="10" id="KW-0808">Transferase</keyword>
<comment type="subcellular location">
    <subcellularLocation>
        <location evidence="2">Cell membrane</location>
        <topology evidence="2">Multi-pass membrane protein</topology>
    </subcellularLocation>
</comment>
<evidence type="ECO:0000256" key="4">
    <source>
        <dbReference type="ARBA" id="ARBA00005189"/>
    </source>
</evidence>
<evidence type="ECO:0000256" key="19">
    <source>
        <dbReference type="ARBA" id="ARBA00031825"/>
    </source>
</evidence>
<comment type="similarity">
    <text evidence="5">Belongs to the CDS family.</text>
</comment>
<evidence type="ECO:0000256" key="21">
    <source>
        <dbReference type="ARBA" id="ARBA00032396"/>
    </source>
</evidence>
<evidence type="ECO:0000256" key="7">
    <source>
        <dbReference type="ARBA" id="ARBA00019373"/>
    </source>
</evidence>
<evidence type="ECO:0000256" key="2">
    <source>
        <dbReference type="ARBA" id="ARBA00004651"/>
    </source>
</evidence>
<evidence type="ECO:0000256" key="17">
    <source>
        <dbReference type="ARBA" id="ARBA00023264"/>
    </source>
</evidence>
<keyword evidence="14" id="KW-0443">Lipid metabolism</keyword>
<evidence type="ECO:0000256" key="11">
    <source>
        <dbReference type="ARBA" id="ARBA00022692"/>
    </source>
</evidence>
<reference evidence="25 26" key="1">
    <citation type="submission" date="2016-08" db="EMBL/GenBank/DDBJ databases">
        <title>Draft genome sequence of Candidatus Piscirickettsia litoralis, from seawater.</title>
        <authorList>
            <person name="Wan X."/>
            <person name="Lee A.J."/>
            <person name="Hou S."/>
            <person name="Donachie S.P."/>
        </authorList>
    </citation>
    <scope>NUCLEOTIDE SEQUENCE [LARGE SCALE GENOMIC DNA]</scope>
    <source>
        <strain evidence="25 26">Y2</strain>
    </source>
</reference>
<name>A0ABX3ABX7_9GAMM</name>
<comment type="catalytic activity">
    <reaction evidence="1">
        <text>a 1,2-diacyl-sn-glycero-3-phosphate + CTP + H(+) = a CDP-1,2-diacyl-sn-glycerol + diphosphate</text>
        <dbReference type="Rhea" id="RHEA:16229"/>
        <dbReference type="ChEBI" id="CHEBI:15378"/>
        <dbReference type="ChEBI" id="CHEBI:33019"/>
        <dbReference type="ChEBI" id="CHEBI:37563"/>
        <dbReference type="ChEBI" id="CHEBI:58332"/>
        <dbReference type="ChEBI" id="CHEBI:58608"/>
        <dbReference type="EC" id="2.7.7.41"/>
    </reaction>
</comment>
<evidence type="ECO:0000256" key="8">
    <source>
        <dbReference type="ARBA" id="ARBA00022475"/>
    </source>
</evidence>
<evidence type="ECO:0000256" key="14">
    <source>
        <dbReference type="ARBA" id="ARBA00023098"/>
    </source>
</evidence>
<feature type="transmembrane region" description="Helical" evidence="24">
    <location>
        <begin position="12"/>
        <end position="40"/>
    </location>
</feature>
<evidence type="ECO:0000313" key="25">
    <source>
        <dbReference type="EMBL" id="ODN43634.1"/>
    </source>
</evidence>
<comment type="caution">
    <text evidence="25">The sequence shown here is derived from an EMBL/GenBank/DDBJ whole genome shotgun (WGS) entry which is preliminary data.</text>
</comment>
<comment type="pathway">
    <text evidence="4">Lipid metabolism.</text>
</comment>
<evidence type="ECO:0000256" key="10">
    <source>
        <dbReference type="ARBA" id="ARBA00022679"/>
    </source>
</evidence>
<dbReference type="Proteomes" id="UP000094329">
    <property type="component" value="Unassembled WGS sequence"/>
</dbReference>
<sequence length="261" mass="28160">MLKQRVLTGALLIIFALLLFFAAPKPLFTVIILGIIFWSAWEWSNLSTLKSLKTRFAYSAIVLILTYPAIKFTPLFLLLALVWWCVALVAVISYPTSTKCWAKGANIRLIAGLFILLPAAAALLNIYNQSAGLLLAAMALIWGADIGAYFTGRAFGRRKLAVAVSPGKSWEGLAGGVICSAVIGLVLLHFIFKLAIVDSLVIATCVSLVSVLGDLTESMAKRQRGIKDSGTFLPGHGGVLDRLDGVVAGLPIFLLLWQWLS</sequence>
<keyword evidence="11 24" id="KW-0812">Transmembrane</keyword>
<evidence type="ECO:0000313" key="26">
    <source>
        <dbReference type="Proteomes" id="UP000094329"/>
    </source>
</evidence>
<evidence type="ECO:0000256" key="13">
    <source>
        <dbReference type="ARBA" id="ARBA00022989"/>
    </source>
</evidence>
<keyword evidence="12" id="KW-0548">Nucleotidyltransferase</keyword>
<evidence type="ECO:0000256" key="5">
    <source>
        <dbReference type="ARBA" id="ARBA00010185"/>
    </source>
</evidence>
<evidence type="ECO:0000256" key="23">
    <source>
        <dbReference type="ARBA" id="ARBA00033406"/>
    </source>
</evidence>
<organism evidence="25 26">
    <name type="scientific">Piscirickettsia litoralis</name>
    <dbReference type="NCBI Taxonomy" id="1891921"/>
    <lineage>
        <taxon>Bacteria</taxon>
        <taxon>Pseudomonadati</taxon>
        <taxon>Pseudomonadota</taxon>
        <taxon>Gammaproteobacteria</taxon>
        <taxon>Thiotrichales</taxon>
        <taxon>Piscirickettsiaceae</taxon>
        <taxon>Piscirickettsia</taxon>
    </lineage>
</organism>
<evidence type="ECO:0000256" key="1">
    <source>
        <dbReference type="ARBA" id="ARBA00001698"/>
    </source>
</evidence>
<keyword evidence="8" id="KW-1003">Cell membrane</keyword>
<evidence type="ECO:0000256" key="3">
    <source>
        <dbReference type="ARBA" id="ARBA00005119"/>
    </source>
</evidence>
<evidence type="ECO:0000256" key="20">
    <source>
        <dbReference type="ARBA" id="ARBA00032253"/>
    </source>
</evidence>
<keyword evidence="13 24" id="KW-1133">Transmembrane helix</keyword>
<feature type="transmembrane region" description="Helical" evidence="24">
    <location>
        <begin position="173"/>
        <end position="194"/>
    </location>
</feature>
<evidence type="ECO:0000256" key="18">
    <source>
        <dbReference type="ARBA" id="ARBA00029893"/>
    </source>
</evidence>
<evidence type="ECO:0000256" key="15">
    <source>
        <dbReference type="ARBA" id="ARBA00023136"/>
    </source>
</evidence>
<evidence type="ECO:0000256" key="6">
    <source>
        <dbReference type="ARBA" id="ARBA00012487"/>
    </source>
</evidence>
<feature type="transmembrane region" description="Helical" evidence="24">
    <location>
        <begin position="107"/>
        <end position="127"/>
    </location>
</feature>
<evidence type="ECO:0000256" key="16">
    <source>
        <dbReference type="ARBA" id="ARBA00023209"/>
    </source>
</evidence>
<dbReference type="EC" id="2.7.7.41" evidence="6"/>
<comment type="pathway">
    <text evidence="3">Phospholipid metabolism; CDP-diacylglycerol biosynthesis; CDP-diacylglycerol from sn-glycerol 3-phosphate: step 3/3.</text>
</comment>
<keyword evidence="15 24" id="KW-0472">Membrane</keyword>
<proteinExistence type="inferred from homology"/>
<dbReference type="PANTHER" id="PTHR46382:SF1">
    <property type="entry name" value="PHOSPHATIDATE CYTIDYLYLTRANSFERASE"/>
    <property type="match status" value="1"/>
</dbReference>
<dbReference type="EMBL" id="MDTU01000001">
    <property type="protein sequence ID" value="ODN43634.1"/>
    <property type="molecule type" value="Genomic_DNA"/>
</dbReference>
<gene>
    <name evidence="25" type="ORF">BGC07_12850</name>
</gene>
<accession>A0ABX3ABX7</accession>
<evidence type="ECO:0000256" key="9">
    <source>
        <dbReference type="ARBA" id="ARBA00022516"/>
    </source>
</evidence>
<keyword evidence="17" id="KW-1208">Phospholipid metabolism</keyword>
<dbReference type="PANTHER" id="PTHR46382">
    <property type="entry name" value="PHOSPHATIDATE CYTIDYLYLTRANSFERASE"/>
    <property type="match status" value="1"/>
</dbReference>
<feature type="transmembrane region" description="Helical" evidence="24">
    <location>
        <begin position="52"/>
        <end position="70"/>
    </location>
</feature>
<feature type="transmembrane region" description="Helical" evidence="24">
    <location>
        <begin position="76"/>
        <end position="95"/>
    </location>
</feature>
<dbReference type="Pfam" id="PF01148">
    <property type="entry name" value="CTP_transf_1"/>
    <property type="match status" value="1"/>
</dbReference>
<evidence type="ECO:0000256" key="22">
    <source>
        <dbReference type="ARBA" id="ARBA00032743"/>
    </source>
</evidence>
<protein>
    <recommendedName>
        <fullName evidence="7">Phosphatidate cytidylyltransferase</fullName>
        <ecNumber evidence="6">2.7.7.41</ecNumber>
    </recommendedName>
    <alternativeName>
        <fullName evidence="20">CDP-DAG synthase</fullName>
    </alternativeName>
    <alternativeName>
        <fullName evidence="22">CDP-DG synthase</fullName>
    </alternativeName>
    <alternativeName>
        <fullName evidence="18">CDP-diacylglycerol synthase</fullName>
    </alternativeName>
    <alternativeName>
        <fullName evidence="21">CDP-diglyceride pyrophosphorylase</fullName>
    </alternativeName>
    <alternativeName>
        <fullName evidence="23">CDP-diglyceride synthase</fullName>
    </alternativeName>
    <alternativeName>
        <fullName evidence="19">CTP:phosphatidate cytidylyltransferase</fullName>
    </alternativeName>
</protein>
<feature type="transmembrane region" description="Helical" evidence="24">
    <location>
        <begin position="133"/>
        <end position="152"/>
    </location>
</feature>
<dbReference type="RefSeq" id="WP_069313432.1">
    <property type="nucleotide sequence ID" value="NZ_MDTU01000001.1"/>
</dbReference>
<keyword evidence="26" id="KW-1185">Reference proteome</keyword>
<keyword evidence="16" id="KW-0594">Phospholipid biosynthesis</keyword>
<evidence type="ECO:0000256" key="24">
    <source>
        <dbReference type="SAM" id="Phobius"/>
    </source>
</evidence>